<evidence type="ECO:0000256" key="4">
    <source>
        <dbReference type="ARBA" id="ARBA00022475"/>
    </source>
</evidence>
<feature type="domain" description="ABC transporter" evidence="10">
    <location>
        <begin position="14"/>
        <end position="267"/>
    </location>
</feature>
<dbReference type="PROSITE" id="PS00211">
    <property type="entry name" value="ABC_TRANSPORTER_1"/>
    <property type="match status" value="1"/>
</dbReference>
<sequence>MEHQVQTGIPLFSVENVSISYRTKRGPLQAVKNASFSIGDQEAVALIGESGCGKTTLASSIVRALPNAASVTEGKLLFRREDGAQSDILTLDPKELRKLLWEQISMVFQASQSSFNPVKKIKTQFIDTINAHRRGVSREEILERSRELLRIVMLDADKVLEAYPHEISGGMKQRALIALSLLLEPKLIILDEPTTALDLLTQEKILELLNGLKKQFGFSLLFITHDLGIVSELADSVVTMYAGRVVERAPVQEFFDRPCHPYSKGLINAIPRLTMDSTELYSIPGSPPDMIDAAPGCPFAPRCDRCEQRCREEMSPLKSGETPGHVYACWNPSVGREGK</sequence>
<dbReference type="InterPro" id="IPR003593">
    <property type="entry name" value="AAA+_ATPase"/>
</dbReference>
<dbReference type="PANTHER" id="PTHR43297">
    <property type="entry name" value="OLIGOPEPTIDE TRANSPORT ATP-BINDING PROTEIN APPD"/>
    <property type="match status" value="1"/>
</dbReference>
<dbReference type="GO" id="GO:0005524">
    <property type="term" value="F:ATP binding"/>
    <property type="evidence" value="ECO:0007669"/>
    <property type="project" value="UniProtKB-KW"/>
</dbReference>
<protein>
    <submittedName>
        <fullName evidence="11">Oligopeptide transport ATP-binding protein OppD</fullName>
    </submittedName>
</protein>
<evidence type="ECO:0000256" key="9">
    <source>
        <dbReference type="ARBA" id="ARBA00023136"/>
    </source>
</evidence>
<dbReference type="InterPro" id="IPR017871">
    <property type="entry name" value="ABC_transporter-like_CS"/>
</dbReference>
<evidence type="ECO:0000313" key="11">
    <source>
        <dbReference type="EMBL" id="VYT68442.1"/>
    </source>
</evidence>
<dbReference type="SMART" id="SM00382">
    <property type="entry name" value="AAA"/>
    <property type="match status" value="1"/>
</dbReference>
<keyword evidence="8" id="KW-1278">Translocase</keyword>
<dbReference type="GO" id="GO:0015833">
    <property type="term" value="P:peptide transport"/>
    <property type="evidence" value="ECO:0007669"/>
    <property type="project" value="InterPro"/>
</dbReference>
<dbReference type="PROSITE" id="PS50893">
    <property type="entry name" value="ABC_TRANSPORTER_2"/>
    <property type="match status" value="1"/>
</dbReference>
<dbReference type="PANTHER" id="PTHR43297:SF14">
    <property type="entry name" value="ATPASE AAA-TYPE CORE DOMAIN-CONTAINING PROTEIN"/>
    <property type="match status" value="1"/>
</dbReference>
<dbReference type="SUPFAM" id="SSF52540">
    <property type="entry name" value="P-loop containing nucleoside triphosphate hydrolases"/>
    <property type="match status" value="1"/>
</dbReference>
<evidence type="ECO:0000256" key="2">
    <source>
        <dbReference type="ARBA" id="ARBA00005417"/>
    </source>
</evidence>
<evidence type="ECO:0000259" key="10">
    <source>
        <dbReference type="PROSITE" id="PS50893"/>
    </source>
</evidence>
<keyword evidence="5" id="KW-0997">Cell inner membrane</keyword>
<evidence type="ECO:0000256" key="7">
    <source>
        <dbReference type="ARBA" id="ARBA00022840"/>
    </source>
</evidence>
<evidence type="ECO:0000256" key="1">
    <source>
        <dbReference type="ARBA" id="ARBA00004202"/>
    </source>
</evidence>
<reference evidence="11" key="1">
    <citation type="submission" date="2019-11" db="EMBL/GenBank/DDBJ databases">
        <authorList>
            <person name="Feng L."/>
        </authorList>
    </citation>
    <scope>NUCLEOTIDE SEQUENCE</scope>
    <source>
        <strain evidence="11">FplautiiLFYP42</strain>
    </source>
</reference>
<dbReference type="Gene3D" id="3.40.50.300">
    <property type="entry name" value="P-loop containing nucleotide triphosphate hydrolases"/>
    <property type="match status" value="1"/>
</dbReference>
<evidence type="ECO:0000256" key="6">
    <source>
        <dbReference type="ARBA" id="ARBA00022741"/>
    </source>
</evidence>
<dbReference type="Pfam" id="PF08352">
    <property type="entry name" value="oligo_HPY"/>
    <property type="match status" value="1"/>
</dbReference>
<dbReference type="InterPro" id="IPR027417">
    <property type="entry name" value="P-loop_NTPase"/>
</dbReference>
<dbReference type="InterPro" id="IPR003439">
    <property type="entry name" value="ABC_transporter-like_ATP-bd"/>
</dbReference>
<evidence type="ECO:0000256" key="8">
    <source>
        <dbReference type="ARBA" id="ARBA00022967"/>
    </source>
</evidence>
<evidence type="ECO:0000256" key="3">
    <source>
        <dbReference type="ARBA" id="ARBA00022448"/>
    </source>
</evidence>
<proteinExistence type="inferred from homology"/>
<dbReference type="CDD" id="cd03257">
    <property type="entry name" value="ABC_NikE_OppD_transporters"/>
    <property type="match status" value="1"/>
</dbReference>
<gene>
    <name evidence="11" type="primary">oppD_2</name>
    <name evidence="11" type="ORF">FPLFYP42_00246</name>
</gene>
<accession>A0A6N2YT66</accession>
<dbReference type="AlphaFoldDB" id="A0A6N2YT66"/>
<organism evidence="11">
    <name type="scientific">Flavonifractor plautii</name>
    <name type="common">Fusobacterium plautii</name>
    <dbReference type="NCBI Taxonomy" id="292800"/>
    <lineage>
        <taxon>Bacteria</taxon>
        <taxon>Bacillati</taxon>
        <taxon>Bacillota</taxon>
        <taxon>Clostridia</taxon>
        <taxon>Eubacteriales</taxon>
        <taxon>Oscillospiraceae</taxon>
        <taxon>Flavonifractor</taxon>
    </lineage>
</organism>
<dbReference type="InterPro" id="IPR013563">
    <property type="entry name" value="Oligopep_ABC_C"/>
</dbReference>
<dbReference type="Pfam" id="PF00005">
    <property type="entry name" value="ABC_tran"/>
    <property type="match status" value="1"/>
</dbReference>
<dbReference type="NCBIfam" id="TIGR01727">
    <property type="entry name" value="oligo_HPY"/>
    <property type="match status" value="1"/>
</dbReference>
<keyword evidence="6" id="KW-0547">Nucleotide-binding</keyword>
<keyword evidence="3" id="KW-0813">Transport</keyword>
<comment type="subcellular location">
    <subcellularLocation>
        <location evidence="1">Cell membrane</location>
        <topology evidence="1">Peripheral membrane protein</topology>
    </subcellularLocation>
</comment>
<comment type="similarity">
    <text evidence="2">Belongs to the ABC transporter superfamily.</text>
</comment>
<dbReference type="FunFam" id="3.40.50.300:FF:000016">
    <property type="entry name" value="Oligopeptide ABC transporter ATP-binding component"/>
    <property type="match status" value="1"/>
</dbReference>
<dbReference type="GO" id="GO:0016887">
    <property type="term" value="F:ATP hydrolysis activity"/>
    <property type="evidence" value="ECO:0007669"/>
    <property type="project" value="InterPro"/>
</dbReference>
<keyword evidence="9" id="KW-0472">Membrane</keyword>
<keyword evidence="4" id="KW-1003">Cell membrane</keyword>
<name>A0A6N2YT66_FLAPL</name>
<keyword evidence="7 11" id="KW-0067">ATP-binding</keyword>
<dbReference type="GO" id="GO:0005886">
    <property type="term" value="C:plasma membrane"/>
    <property type="evidence" value="ECO:0007669"/>
    <property type="project" value="UniProtKB-SubCell"/>
</dbReference>
<dbReference type="InterPro" id="IPR050388">
    <property type="entry name" value="ABC_Ni/Peptide_Import"/>
</dbReference>
<dbReference type="EMBL" id="CACRUB010000014">
    <property type="protein sequence ID" value="VYT68442.1"/>
    <property type="molecule type" value="Genomic_DNA"/>
</dbReference>
<evidence type="ECO:0000256" key="5">
    <source>
        <dbReference type="ARBA" id="ARBA00022519"/>
    </source>
</evidence>